<dbReference type="AlphaFoldDB" id="A0A3N4K628"/>
<sequence length="89" mass="10326">EIGKGRVDDFVNHHQGIQSKVGKSIDKQRVLTIDISILKEHLERFYTLKSRNKVLPENVWNIDEKEFKMGLGTGRIVLYCTGRENLKIM</sequence>
<feature type="non-terminal residue" evidence="1">
    <location>
        <position position="1"/>
    </location>
</feature>
<evidence type="ECO:0000313" key="1">
    <source>
        <dbReference type="EMBL" id="RPB03901.1"/>
    </source>
</evidence>
<gene>
    <name evidence="1" type="ORF">L873DRAFT_1668683</name>
</gene>
<accession>A0A3N4K628</accession>
<proteinExistence type="predicted"/>
<evidence type="ECO:0000313" key="2">
    <source>
        <dbReference type="Proteomes" id="UP000276215"/>
    </source>
</evidence>
<dbReference type="EMBL" id="ML120361">
    <property type="protein sequence ID" value="RPB03901.1"/>
    <property type="molecule type" value="Genomic_DNA"/>
</dbReference>
<name>A0A3N4K628_9PEZI</name>
<organism evidence="1 2">
    <name type="scientific">Choiromyces venosus 120613-1</name>
    <dbReference type="NCBI Taxonomy" id="1336337"/>
    <lineage>
        <taxon>Eukaryota</taxon>
        <taxon>Fungi</taxon>
        <taxon>Dikarya</taxon>
        <taxon>Ascomycota</taxon>
        <taxon>Pezizomycotina</taxon>
        <taxon>Pezizomycetes</taxon>
        <taxon>Pezizales</taxon>
        <taxon>Tuberaceae</taxon>
        <taxon>Choiromyces</taxon>
    </lineage>
</organism>
<keyword evidence="2" id="KW-1185">Reference proteome</keyword>
<protein>
    <submittedName>
        <fullName evidence="1">Uncharacterized protein</fullName>
    </submittedName>
</protein>
<reference evidence="1 2" key="1">
    <citation type="journal article" date="2018" name="Nat. Ecol. Evol.">
        <title>Pezizomycetes genomes reveal the molecular basis of ectomycorrhizal truffle lifestyle.</title>
        <authorList>
            <person name="Murat C."/>
            <person name="Payen T."/>
            <person name="Noel B."/>
            <person name="Kuo A."/>
            <person name="Morin E."/>
            <person name="Chen J."/>
            <person name="Kohler A."/>
            <person name="Krizsan K."/>
            <person name="Balestrini R."/>
            <person name="Da Silva C."/>
            <person name="Montanini B."/>
            <person name="Hainaut M."/>
            <person name="Levati E."/>
            <person name="Barry K.W."/>
            <person name="Belfiori B."/>
            <person name="Cichocki N."/>
            <person name="Clum A."/>
            <person name="Dockter R.B."/>
            <person name="Fauchery L."/>
            <person name="Guy J."/>
            <person name="Iotti M."/>
            <person name="Le Tacon F."/>
            <person name="Lindquist E.A."/>
            <person name="Lipzen A."/>
            <person name="Malagnac F."/>
            <person name="Mello A."/>
            <person name="Molinier V."/>
            <person name="Miyauchi S."/>
            <person name="Poulain J."/>
            <person name="Riccioni C."/>
            <person name="Rubini A."/>
            <person name="Sitrit Y."/>
            <person name="Splivallo R."/>
            <person name="Traeger S."/>
            <person name="Wang M."/>
            <person name="Zifcakova L."/>
            <person name="Wipf D."/>
            <person name="Zambonelli A."/>
            <person name="Paolocci F."/>
            <person name="Nowrousian M."/>
            <person name="Ottonello S."/>
            <person name="Baldrian P."/>
            <person name="Spatafora J.W."/>
            <person name="Henrissat B."/>
            <person name="Nagy L.G."/>
            <person name="Aury J.M."/>
            <person name="Wincker P."/>
            <person name="Grigoriev I.V."/>
            <person name="Bonfante P."/>
            <person name="Martin F.M."/>
        </authorList>
    </citation>
    <scope>NUCLEOTIDE SEQUENCE [LARGE SCALE GENOMIC DNA]</scope>
    <source>
        <strain evidence="1 2">120613-1</strain>
    </source>
</reference>
<dbReference type="Proteomes" id="UP000276215">
    <property type="component" value="Unassembled WGS sequence"/>
</dbReference>